<dbReference type="Proteomes" id="UP000015102">
    <property type="component" value="Unassembled WGS sequence"/>
</dbReference>
<accession>T1H265</accession>
<proteinExistence type="predicted"/>
<dbReference type="HOGENOM" id="CLU_3351618_0_0_1"/>
<evidence type="ECO:0000313" key="1">
    <source>
        <dbReference type="EnsemblMetazoa" id="MESCA010298-PA"/>
    </source>
</evidence>
<dbReference type="AlphaFoldDB" id="T1H265"/>
<dbReference type="EnsemblMetazoa" id="MESCA010298-RA">
    <property type="protein sequence ID" value="MESCA010298-PA"/>
    <property type="gene ID" value="MESCA010298"/>
</dbReference>
<sequence length="37" mass="4538">MFQKLIFNEEISKINEKHEKDVIDYKAKISRLIKMKE</sequence>
<protein>
    <submittedName>
        <fullName evidence="1">Uncharacterized protein</fullName>
    </submittedName>
</protein>
<reference evidence="1" key="2">
    <citation type="submission" date="2015-06" db="UniProtKB">
        <authorList>
            <consortium name="EnsemblMetazoa"/>
        </authorList>
    </citation>
    <scope>IDENTIFICATION</scope>
</reference>
<dbReference type="EMBL" id="CAQQ02067378">
    <property type="status" value="NOT_ANNOTATED_CDS"/>
    <property type="molecule type" value="Genomic_DNA"/>
</dbReference>
<reference evidence="2" key="1">
    <citation type="submission" date="2013-02" db="EMBL/GenBank/DDBJ databases">
        <authorList>
            <person name="Hughes D."/>
        </authorList>
    </citation>
    <scope>NUCLEOTIDE SEQUENCE</scope>
    <source>
        <strain>Durham</strain>
        <strain evidence="2">NC isolate 2 -- Noor lab</strain>
    </source>
</reference>
<evidence type="ECO:0000313" key="2">
    <source>
        <dbReference type="Proteomes" id="UP000015102"/>
    </source>
</evidence>
<organism evidence="1 2">
    <name type="scientific">Megaselia scalaris</name>
    <name type="common">Humpbacked fly</name>
    <name type="synonym">Phora scalaris</name>
    <dbReference type="NCBI Taxonomy" id="36166"/>
    <lineage>
        <taxon>Eukaryota</taxon>
        <taxon>Metazoa</taxon>
        <taxon>Ecdysozoa</taxon>
        <taxon>Arthropoda</taxon>
        <taxon>Hexapoda</taxon>
        <taxon>Insecta</taxon>
        <taxon>Pterygota</taxon>
        <taxon>Neoptera</taxon>
        <taxon>Endopterygota</taxon>
        <taxon>Diptera</taxon>
        <taxon>Brachycera</taxon>
        <taxon>Muscomorpha</taxon>
        <taxon>Platypezoidea</taxon>
        <taxon>Phoridae</taxon>
        <taxon>Megaseliini</taxon>
        <taxon>Megaselia</taxon>
    </lineage>
</organism>
<name>T1H265_MEGSC</name>
<keyword evidence="2" id="KW-1185">Reference proteome</keyword>